<keyword evidence="5" id="KW-0378">Hydrolase</keyword>
<dbReference type="Pfam" id="PF00075">
    <property type="entry name" value="RNase_H"/>
    <property type="match status" value="1"/>
</dbReference>
<dbReference type="GO" id="GO:0004523">
    <property type="term" value="F:RNA-DNA hybrid ribonuclease activity"/>
    <property type="evidence" value="ECO:0007669"/>
    <property type="project" value="InterPro"/>
</dbReference>
<dbReference type="Pfam" id="PF06817">
    <property type="entry name" value="RVT_thumb"/>
    <property type="match status" value="1"/>
</dbReference>
<evidence type="ECO:0000256" key="1">
    <source>
        <dbReference type="ARBA" id="ARBA00022679"/>
    </source>
</evidence>
<dbReference type="Gene3D" id="3.30.70.270">
    <property type="match status" value="1"/>
</dbReference>
<gene>
    <name evidence="8" type="primary">Hervk_1</name>
    <name evidence="8" type="ORF">NESACU_R15196</name>
</gene>
<feature type="non-terminal residue" evidence="8">
    <location>
        <position position="354"/>
    </location>
</feature>
<feature type="domain" description="RNase H type-1" evidence="7">
    <location>
        <begin position="234"/>
        <end position="354"/>
    </location>
</feature>
<dbReference type="InterPro" id="IPR036397">
    <property type="entry name" value="RNaseH_sf"/>
</dbReference>
<dbReference type="EMBL" id="VZSU01002395">
    <property type="protein sequence ID" value="NXA00083.1"/>
    <property type="molecule type" value="Genomic_DNA"/>
</dbReference>
<feature type="non-terminal residue" evidence="8">
    <location>
        <position position="1"/>
    </location>
</feature>
<evidence type="ECO:0000256" key="3">
    <source>
        <dbReference type="ARBA" id="ARBA00022722"/>
    </source>
</evidence>
<sequence>SPWKYLGWTITQQTIWPQKLELEVCLKTLHDAQKLLGDLQWLKPIIGIPNELLQTLRPLLKGVDPAASVSATAEQTKALQQIVNCIERGFVSRCILDLPITFTLWNTPSHLLGALTQVQKKTGEHRVLEWLSPPLQARKTITRKTISTNIEQIATLIRKGRMRIIEVTGMETPEIYLPTSKEDLDWYLVNSMDLQAALLGAGVQVHTGPLIPQQLQWLGEWDWVTKPLRSDQPIPEALTVFTDAGKKSRTAAVTWKEGTVWKYKLLSADAADSLQTLELFAIVWALNYFSKAVNVVTDSFYAAGVAQRIEDATVKEVQNKRLYELLLQLQRTLRARNAPYCIIHIRSHKWDVGL</sequence>
<dbReference type="InterPro" id="IPR002156">
    <property type="entry name" value="RNaseH_domain"/>
</dbReference>
<name>A0A7K7S6A2_9PASS</name>
<evidence type="ECO:0000256" key="5">
    <source>
        <dbReference type="ARBA" id="ARBA00022801"/>
    </source>
</evidence>
<keyword evidence="6" id="KW-0695">RNA-directed DNA polymerase</keyword>
<comment type="caution">
    <text evidence="8">The sequence shown here is derived from an EMBL/GenBank/DDBJ whole genome shotgun (WGS) entry which is preliminary data.</text>
</comment>
<evidence type="ECO:0000256" key="6">
    <source>
        <dbReference type="ARBA" id="ARBA00022918"/>
    </source>
</evidence>
<evidence type="ECO:0000256" key="2">
    <source>
        <dbReference type="ARBA" id="ARBA00022695"/>
    </source>
</evidence>
<dbReference type="SUPFAM" id="SSF56672">
    <property type="entry name" value="DNA/RNA polymerases"/>
    <property type="match status" value="1"/>
</dbReference>
<dbReference type="PROSITE" id="PS50879">
    <property type="entry name" value="RNASE_H_1"/>
    <property type="match status" value="1"/>
</dbReference>
<keyword evidence="1" id="KW-0808">Transferase</keyword>
<dbReference type="PANTHER" id="PTHR41694">
    <property type="entry name" value="ENDOGENOUS RETROVIRUS GROUP K MEMBER POL PROTEIN"/>
    <property type="match status" value="1"/>
</dbReference>
<proteinExistence type="predicted"/>
<dbReference type="Gene3D" id="3.30.420.10">
    <property type="entry name" value="Ribonuclease H-like superfamily/Ribonuclease H"/>
    <property type="match status" value="1"/>
</dbReference>
<keyword evidence="3" id="KW-0540">Nuclease</keyword>
<dbReference type="InterPro" id="IPR043128">
    <property type="entry name" value="Rev_trsase/Diguanyl_cyclase"/>
</dbReference>
<keyword evidence="4" id="KW-0255">Endonuclease</keyword>
<accession>A0A7K7S6A2</accession>
<dbReference type="InterPro" id="IPR010661">
    <property type="entry name" value="RVT_thumb"/>
</dbReference>
<reference evidence="8 9" key="1">
    <citation type="submission" date="2019-09" db="EMBL/GenBank/DDBJ databases">
        <title>Bird 10,000 Genomes (B10K) Project - Family phase.</title>
        <authorList>
            <person name="Zhang G."/>
        </authorList>
    </citation>
    <scope>NUCLEOTIDE SEQUENCE [LARGE SCALE GENOMIC DNA]</scope>
    <source>
        <strain evidence="8">OUT-0053</strain>
        <tissue evidence="8">Muscle</tissue>
    </source>
</reference>
<keyword evidence="2" id="KW-0548">Nucleotidyltransferase</keyword>
<protein>
    <submittedName>
        <fullName evidence="8">PO113 protein</fullName>
    </submittedName>
</protein>
<dbReference type="GO" id="GO:0035613">
    <property type="term" value="F:RNA stem-loop binding"/>
    <property type="evidence" value="ECO:0007669"/>
    <property type="project" value="TreeGrafter"/>
</dbReference>
<dbReference type="InterPro" id="IPR043502">
    <property type="entry name" value="DNA/RNA_pol_sf"/>
</dbReference>
<keyword evidence="9" id="KW-1185">Reference proteome</keyword>
<evidence type="ECO:0000313" key="9">
    <source>
        <dbReference type="Proteomes" id="UP000549091"/>
    </source>
</evidence>
<evidence type="ECO:0000259" key="7">
    <source>
        <dbReference type="PROSITE" id="PS50879"/>
    </source>
</evidence>
<dbReference type="AlphaFoldDB" id="A0A7K7S6A2"/>
<dbReference type="GO" id="GO:0003964">
    <property type="term" value="F:RNA-directed DNA polymerase activity"/>
    <property type="evidence" value="ECO:0007669"/>
    <property type="project" value="UniProtKB-KW"/>
</dbReference>
<organism evidence="8 9">
    <name type="scientific">Nesospiza acunhae</name>
    <dbReference type="NCBI Taxonomy" id="381881"/>
    <lineage>
        <taxon>Eukaryota</taxon>
        <taxon>Metazoa</taxon>
        <taxon>Chordata</taxon>
        <taxon>Craniata</taxon>
        <taxon>Vertebrata</taxon>
        <taxon>Euteleostomi</taxon>
        <taxon>Archelosauria</taxon>
        <taxon>Archosauria</taxon>
        <taxon>Dinosauria</taxon>
        <taxon>Saurischia</taxon>
        <taxon>Theropoda</taxon>
        <taxon>Coelurosauria</taxon>
        <taxon>Aves</taxon>
        <taxon>Neognathae</taxon>
        <taxon>Neoaves</taxon>
        <taxon>Telluraves</taxon>
        <taxon>Australaves</taxon>
        <taxon>Passeriformes</taxon>
        <taxon>Thraupidae</taxon>
        <taxon>Nesospiza</taxon>
    </lineage>
</organism>
<dbReference type="Proteomes" id="UP000549091">
    <property type="component" value="Unassembled WGS sequence"/>
</dbReference>
<evidence type="ECO:0000313" key="8">
    <source>
        <dbReference type="EMBL" id="NXA00083.1"/>
    </source>
</evidence>
<evidence type="ECO:0000256" key="4">
    <source>
        <dbReference type="ARBA" id="ARBA00022759"/>
    </source>
</evidence>
<dbReference type="PANTHER" id="PTHR41694:SF3">
    <property type="entry name" value="RNA-DIRECTED DNA POLYMERASE-RELATED"/>
    <property type="match status" value="1"/>
</dbReference>